<dbReference type="GO" id="GO:0005886">
    <property type="term" value="C:plasma membrane"/>
    <property type="evidence" value="ECO:0007669"/>
    <property type="project" value="UniProtKB-SubCell"/>
</dbReference>
<evidence type="ECO:0000259" key="7">
    <source>
        <dbReference type="Pfam" id="PF06271"/>
    </source>
</evidence>
<evidence type="ECO:0000313" key="9">
    <source>
        <dbReference type="Proteomes" id="UP000216446"/>
    </source>
</evidence>
<dbReference type="InterPro" id="IPR010432">
    <property type="entry name" value="RDD"/>
</dbReference>
<dbReference type="PANTHER" id="PTHR36115:SF4">
    <property type="entry name" value="MEMBRANE PROTEIN"/>
    <property type="match status" value="1"/>
</dbReference>
<keyword evidence="4 6" id="KW-1133">Transmembrane helix</keyword>
<dbReference type="RefSeq" id="WP_094548007.1">
    <property type="nucleotide sequence ID" value="NZ_MQWB01000001.1"/>
</dbReference>
<evidence type="ECO:0000256" key="1">
    <source>
        <dbReference type="ARBA" id="ARBA00004651"/>
    </source>
</evidence>
<evidence type="ECO:0000256" key="6">
    <source>
        <dbReference type="SAM" id="Phobius"/>
    </source>
</evidence>
<dbReference type="PANTHER" id="PTHR36115">
    <property type="entry name" value="PROLINE-RICH ANTIGEN HOMOLOG-RELATED"/>
    <property type="match status" value="1"/>
</dbReference>
<evidence type="ECO:0000313" key="8">
    <source>
        <dbReference type="EMBL" id="OZC03073.1"/>
    </source>
</evidence>
<dbReference type="EMBL" id="MQWB01000001">
    <property type="protein sequence ID" value="OZC03073.1"/>
    <property type="molecule type" value="Genomic_DNA"/>
</dbReference>
<evidence type="ECO:0000256" key="5">
    <source>
        <dbReference type="ARBA" id="ARBA00023136"/>
    </source>
</evidence>
<protein>
    <recommendedName>
        <fullName evidence="7">RDD domain-containing protein</fullName>
    </recommendedName>
</protein>
<evidence type="ECO:0000256" key="4">
    <source>
        <dbReference type="ARBA" id="ARBA00022989"/>
    </source>
</evidence>
<feature type="transmembrane region" description="Helical" evidence="6">
    <location>
        <begin position="132"/>
        <end position="152"/>
    </location>
</feature>
<dbReference type="InParanoid" id="A0A259TZ69"/>
<dbReference type="Pfam" id="PF06271">
    <property type="entry name" value="RDD"/>
    <property type="match status" value="1"/>
</dbReference>
<comment type="subcellular location">
    <subcellularLocation>
        <location evidence="1">Cell membrane</location>
        <topology evidence="1">Multi-pass membrane protein</topology>
    </subcellularLocation>
</comment>
<name>A0A259TZ69_9BACT</name>
<organism evidence="8 9">
    <name type="scientific">Rubricoccus marinus</name>
    <dbReference type="NCBI Taxonomy" id="716817"/>
    <lineage>
        <taxon>Bacteria</taxon>
        <taxon>Pseudomonadati</taxon>
        <taxon>Rhodothermota</taxon>
        <taxon>Rhodothermia</taxon>
        <taxon>Rhodothermales</taxon>
        <taxon>Rubricoccaceae</taxon>
        <taxon>Rubricoccus</taxon>
    </lineage>
</organism>
<keyword evidence="2" id="KW-1003">Cell membrane</keyword>
<dbReference type="OrthoDB" id="9814143at2"/>
<dbReference type="InterPro" id="IPR051791">
    <property type="entry name" value="Pra-immunoreactive"/>
</dbReference>
<accession>A0A259TZ69</accession>
<dbReference type="AlphaFoldDB" id="A0A259TZ69"/>
<keyword evidence="3 6" id="KW-0812">Transmembrane</keyword>
<reference evidence="8 9" key="1">
    <citation type="submission" date="2016-11" db="EMBL/GenBank/DDBJ databases">
        <title>Study of marine rhodopsin-containing bacteria.</title>
        <authorList>
            <person name="Yoshizawa S."/>
            <person name="Kumagai Y."/>
            <person name="Kogure K."/>
        </authorList>
    </citation>
    <scope>NUCLEOTIDE SEQUENCE [LARGE SCALE GENOMIC DNA]</scope>
    <source>
        <strain evidence="8 9">SG-29</strain>
    </source>
</reference>
<dbReference type="Proteomes" id="UP000216446">
    <property type="component" value="Unassembled WGS sequence"/>
</dbReference>
<feature type="transmembrane region" description="Helical" evidence="6">
    <location>
        <begin position="76"/>
        <end position="96"/>
    </location>
</feature>
<keyword evidence="5 6" id="KW-0472">Membrane</keyword>
<feature type="domain" description="RDD" evidence="7">
    <location>
        <begin position="34"/>
        <end position="164"/>
    </location>
</feature>
<sequence length="176" mass="19131">MRPSDPTQYNPGSYDHEFDDPIDHSIFDAEAFPLASPWKRLGAVILDSLIGFGLALPGLMLIGIGEETNADVFEALGALVFVGALLALMVYQVILLSRDGQTIGKRVLNLRIVDAHDGHNPGFLRAFVVRSVLMGVLSIIPLVSLIDALMVFTENHQTLHDRLATTVVEDESPGAR</sequence>
<evidence type="ECO:0000256" key="3">
    <source>
        <dbReference type="ARBA" id="ARBA00022692"/>
    </source>
</evidence>
<gene>
    <name evidence="8" type="ORF">BSZ36_08875</name>
</gene>
<evidence type="ECO:0000256" key="2">
    <source>
        <dbReference type="ARBA" id="ARBA00022475"/>
    </source>
</evidence>
<keyword evidence="9" id="KW-1185">Reference proteome</keyword>
<comment type="caution">
    <text evidence="8">The sequence shown here is derived from an EMBL/GenBank/DDBJ whole genome shotgun (WGS) entry which is preliminary data.</text>
</comment>
<proteinExistence type="predicted"/>
<feature type="transmembrane region" description="Helical" evidence="6">
    <location>
        <begin position="41"/>
        <end position="64"/>
    </location>
</feature>